<accession>A0A8H3XN03</accession>
<dbReference type="EMBL" id="WTPW01000838">
    <property type="protein sequence ID" value="KAF0475813.1"/>
    <property type="molecule type" value="Genomic_DNA"/>
</dbReference>
<organism evidence="1 2">
    <name type="scientific">Gigaspora margarita</name>
    <dbReference type="NCBI Taxonomy" id="4874"/>
    <lineage>
        <taxon>Eukaryota</taxon>
        <taxon>Fungi</taxon>
        <taxon>Fungi incertae sedis</taxon>
        <taxon>Mucoromycota</taxon>
        <taxon>Glomeromycotina</taxon>
        <taxon>Glomeromycetes</taxon>
        <taxon>Diversisporales</taxon>
        <taxon>Gigasporaceae</taxon>
        <taxon>Gigaspora</taxon>
    </lineage>
</organism>
<name>A0A8H3XN03_GIGMA</name>
<dbReference type="Proteomes" id="UP000439903">
    <property type="component" value="Unassembled WGS sequence"/>
</dbReference>
<protein>
    <submittedName>
        <fullName evidence="1">Uncharacterized protein</fullName>
    </submittedName>
</protein>
<sequence>MLDFFKRSLNSAYTFEVYGGLSDNVDNSLDGISGYYSSNDTDDGLGDGLGDTSGNGSNSFMMTVLKNFIRSFSGSSKSFSRKDSYG</sequence>
<dbReference type="AlphaFoldDB" id="A0A8H3XN03"/>
<evidence type="ECO:0000313" key="2">
    <source>
        <dbReference type="Proteomes" id="UP000439903"/>
    </source>
</evidence>
<comment type="caution">
    <text evidence="1">The sequence shown here is derived from an EMBL/GenBank/DDBJ whole genome shotgun (WGS) entry which is preliminary data.</text>
</comment>
<keyword evidence="2" id="KW-1185">Reference proteome</keyword>
<evidence type="ECO:0000313" key="1">
    <source>
        <dbReference type="EMBL" id="KAF0475813.1"/>
    </source>
</evidence>
<proteinExistence type="predicted"/>
<reference evidence="1 2" key="1">
    <citation type="journal article" date="2019" name="Environ. Microbiol.">
        <title>At the nexus of three kingdoms: the genome of the mycorrhizal fungus Gigaspora margarita provides insights into plant, endobacterial and fungal interactions.</title>
        <authorList>
            <person name="Venice F."/>
            <person name="Ghignone S."/>
            <person name="Salvioli di Fossalunga A."/>
            <person name="Amselem J."/>
            <person name="Novero M."/>
            <person name="Xianan X."/>
            <person name="Sedzielewska Toro K."/>
            <person name="Morin E."/>
            <person name="Lipzen A."/>
            <person name="Grigoriev I.V."/>
            <person name="Henrissat B."/>
            <person name="Martin F.M."/>
            <person name="Bonfante P."/>
        </authorList>
    </citation>
    <scope>NUCLEOTIDE SEQUENCE [LARGE SCALE GENOMIC DNA]</scope>
    <source>
        <strain evidence="1 2">BEG34</strain>
    </source>
</reference>
<gene>
    <name evidence="1" type="ORF">F8M41_024515</name>
</gene>